<reference evidence="7 8" key="1">
    <citation type="submission" date="2018-06" db="EMBL/GenBank/DDBJ databases">
        <authorList>
            <consortium name="Pathogen Informatics"/>
            <person name="Doyle S."/>
        </authorList>
    </citation>
    <scope>NUCLEOTIDE SEQUENCE [LARGE SCALE GENOMIC DNA]</scope>
    <source>
        <strain evidence="7 8">NCTC13315</strain>
    </source>
</reference>
<evidence type="ECO:0000259" key="6">
    <source>
        <dbReference type="PROSITE" id="PS51910"/>
    </source>
</evidence>
<keyword evidence="2 4" id="KW-0378">Hydrolase</keyword>
<dbReference type="GO" id="GO:0008061">
    <property type="term" value="F:chitin binding"/>
    <property type="evidence" value="ECO:0007669"/>
    <property type="project" value="InterPro"/>
</dbReference>
<evidence type="ECO:0000256" key="2">
    <source>
        <dbReference type="ARBA" id="ARBA00022801"/>
    </source>
</evidence>
<organism evidence="7 8">
    <name type="scientific">Legionella beliardensis</name>
    <dbReference type="NCBI Taxonomy" id="91822"/>
    <lineage>
        <taxon>Bacteria</taxon>
        <taxon>Pseudomonadati</taxon>
        <taxon>Pseudomonadota</taxon>
        <taxon>Gammaproteobacteria</taxon>
        <taxon>Legionellales</taxon>
        <taxon>Legionellaceae</taxon>
        <taxon>Legionella</taxon>
    </lineage>
</organism>
<keyword evidence="3 4" id="KW-0326">Glycosidase</keyword>
<accession>A0A378I2W4</accession>
<gene>
    <name evidence="7" type="primary">chiD</name>
    <name evidence="7" type="ORF">NCTC13315_01615</name>
</gene>
<dbReference type="SUPFAM" id="SSF51445">
    <property type="entry name" value="(Trans)glycosidases"/>
    <property type="match status" value="1"/>
</dbReference>
<dbReference type="InterPro" id="IPR001223">
    <property type="entry name" value="Glyco_hydro18_cat"/>
</dbReference>
<dbReference type="RefSeq" id="WP_115302778.1">
    <property type="nucleotide sequence ID" value="NZ_CAAAHO010000004.1"/>
</dbReference>
<dbReference type="SMART" id="SM00636">
    <property type="entry name" value="Glyco_18"/>
    <property type="match status" value="1"/>
</dbReference>
<dbReference type="Pfam" id="PF00704">
    <property type="entry name" value="Glyco_hydro_18"/>
    <property type="match status" value="1"/>
</dbReference>
<evidence type="ECO:0000256" key="4">
    <source>
        <dbReference type="RuleBase" id="RU000489"/>
    </source>
</evidence>
<evidence type="ECO:0000256" key="5">
    <source>
        <dbReference type="SAM" id="SignalP"/>
    </source>
</evidence>
<dbReference type="PROSITE" id="PS01095">
    <property type="entry name" value="GH18_1"/>
    <property type="match status" value="1"/>
</dbReference>
<dbReference type="EC" id="3.2.1.14" evidence="1"/>
<dbReference type="EMBL" id="UGNV01000001">
    <property type="protein sequence ID" value="STX29080.1"/>
    <property type="molecule type" value="Genomic_DNA"/>
</dbReference>
<keyword evidence="5" id="KW-0732">Signal</keyword>
<dbReference type="Proteomes" id="UP000254968">
    <property type="component" value="Unassembled WGS sequence"/>
</dbReference>
<feature type="chain" id="PRO_5016573241" description="chitinase" evidence="5">
    <location>
        <begin position="19"/>
        <end position="784"/>
    </location>
</feature>
<dbReference type="PANTHER" id="PTHR45708">
    <property type="entry name" value="ENDOCHITINASE"/>
    <property type="match status" value="1"/>
</dbReference>
<sequence>MRYLLLGLSAVIPFYTCASIPIQEATPPPIAQPTTCISSQFTSTGTQHWKQVILKLTNQCGTPVDFQNATITFKSKTAISTSFWGDFAPLPYPDNNLTITSQSQSDSSFLATLNLHFPSYPGSTTMLPAGSSIQLKYGVPSEDHIEGSTSVYLQSTPSTGTIRLKNNSTKPANVTQNYALVHITMNGQAVKDVQLGWGATTDVTGLATGNYNISPENVADTTGNTYQGTAVPSTLTLTANQTATSTITYTAVQNTGKISIKLQSLPSQLNGYTGNPSVLLTQTSSGTSTSQALAWNTTTTVSQLKNGSAYSFSTAAINYNNYKCTPTFNPTSAIANATTVPVVNLTYQCVQIAQANVTLNVRNAPTTLTSLKVTLTPNDNTAPIVQTITLANGAGSKVVDLTEGAIYTVSADNVSGYSVSFSPQPLTATANGVETITFTPNNNTANGRIITYIPGWKTPPSAQALANAGYTHAMIAFGVFSTTNPGAIVPAFDMVTKEYIQSLHTAGIKVILSLGGALTSIPNTSVDFHQVLSAASSPDAFKQTFINSLNGLITQYGFDGFDIDIEHGINAGGTFSQPQGDIAVLASIINTMYQQNSALLITLTPQVANIAATSGFDQTWGNYAALIMQTHQSLAWVGIQVYNTGCAYGIDLVCYADLANSPNLSVAMATDLLENWPATINGRATGFQPYISYLKPSQVVLGYPAPNASGASDGLPAKPTNIIKRALECLKTAVKSPTSCDTYAPPRAYGAIGGVFNWEVTYDQNNNFKFATDLKNCVLNGNCN</sequence>
<dbReference type="GO" id="GO:0008843">
    <property type="term" value="F:endochitinase activity"/>
    <property type="evidence" value="ECO:0007669"/>
    <property type="project" value="UniProtKB-EC"/>
</dbReference>
<evidence type="ECO:0000313" key="8">
    <source>
        <dbReference type="Proteomes" id="UP000254968"/>
    </source>
</evidence>
<keyword evidence="8" id="KW-1185">Reference proteome</keyword>
<dbReference type="PANTHER" id="PTHR45708:SF49">
    <property type="entry name" value="ENDOCHITINASE"/>
    <property type="match status" value="1"/>
</dbReference>
<evidence type="ECO:0000256" key="1">
    <source>
        <dbReference type="ARBA" id="ARBA00012729"/>
    </source>
</evidence>
<name>A0A378I2W4_9GAMM</name>
<dbReference type="InterPro" id="IPR017853">
    <property type="entry name" value="GH"/>
</dbReference>
<dbReference type="InterPro" id="IPR050542">
    <property type="entry name" value="Glycosyl_Hydrlase18_Chitinase"/>
</dbReference>
<dbReference type="InterPro" id="IPR011583">
    <property type="entry name" value="Chitinase_II/V-like_cat"/>
</dbReference>
<dbReference type="Gene3D" id="3.20.20.80">
    <property type="entry name" value="Glycosidases"/>
    <property type="match status" value="1"/>
</dbReference>
<dbReference type="InterPro" id="IPR001579">
    <property type="entry name" value="Glyco_hydro_18_chit_AS"/>
</dbReference>
<dbReference type="OrthoDB" id="315328at2"/>
<dbReference type="PROSITE" id="PS51910">
    <property type="entry name" value="GH18_2"/>
    <property type="match status" value="1"/>
</dbReference>
<proteinExistence type="predicted"/>
<evidence type="ECO:0000256" key="3">
    <source>
        <dbReference type="ARBA" id="ARBA00023295"/>
    </source>
</evidence>
<protein>
    <recommendedName>
        <fullName evidence="1">chitinase</fullName>
        <ecNumber evidence="1">3.2.1.14</ecNumber>
    </recommendedName>
</protein>
<feature type="signal peptide" evidence="5">
    <location>
        <begin position="1"/>
        <end position="18"/>
    </location>
</feature>
<dbReference type="GO" id="GO:0005975">
    <property type="term" value="P:carbohydrate metabolic process"/>
    <property type="evidence" value="ECO:0007669"/>
    <property type="project" value="InterPro"/>
</dbReference>
<feature type="domain" description="GH18" evidence="6">
    <location>
        <begin position="447"/>
        <end position="784"/>
    </location>
</feature>
<dbReference type="AlphaFoldDB" id="A0A378I2W4"/>
<evidence type="ECO:0000313" key="7">
    <source>
        <dbReference type="EMBL" id="STX29080.1"/>
    </source>
</evidence>